<dbReference type="PROSITE" id="PS00211">
    <property type="entry name" value="ABC_TRANSPORTER_1"/>
    <property type="match status" value="1"/>
</dbReference>
<evidence type="ECO:0000259" key="4">
    <source>
        <dbReference type="PROSITE" id="PS50893"/>
    </source>
</evidence>
<dbReference type="EMBL" id="JAOQJZ010000013">
    <property type="protein sequence ID" value="MCU6706521.1"/>
    <property type="molecule type" value="Genomic_DNA"/>
</dbReference>
<evidence type="ECO:0000313" key="5">
    <source>
        <dbReference type="EMBL" id="MCU6706521.1"/>
    </source>
</evidence>
<name>A0AAE3IJS1_9FIRM</name>
<dbReference type="SMART" id="SM00382">
    <property type="entry name" value="AAA"/>
    <property type="match status" value="1"/>
</dbReference>
<dbReference type="PANTHER" id="PTHR42939">
    <property type="entry name" value="ABC TRANSPORTER ATP-BINDING PROTEIN ALBC-RELATED"/>
    <property type="match status" value="1"/>
</dbReference>
<keyword evidence="6" id="KW-1185">Reference proteome</keyword>
<evidence type="ECO:0000256" key="2">
    <source>
        <dbReference type="ARBA" id="ARBA00022741"/>
    </source>
</evidence>
<feature type="domain" description="ABC transporter" evidence="4">
    <location>
        <begin position="4"/>
        <end position="211"/>
    </location>
</feature>
<accession>A0AAE3IJS1</accession>
<evidence type="ECO:0000256" key="1">
    <source>
        <dbReference type="ARBA" id="ARBA00022448"/>
    </source>
</evidence>
<dbReference type="PROSITE" id="PS50893">
    <property type="entry name" value="ABC_TRANSPORTER_2"/>
    <property type="match status" value="1"/>
</dbReference>
<protein>
    <submittedName>
        <fullName evidence="5">ATP-binding cassette domain-containing protein</fullName>
    </submittedName>
</protein>
<sequence>MDIIGVSNVCLTLGKTEILKHINVSFEEGKIHGLIGRNGSGKTMLMKCICGFIKPTSGEIIVDGKKVGKDVDFPKDMGIIIETPGFIPYYSGYKNLKLLAGLNNKIGKEEIKSSMKQVGLDPDLKRHVRKYSLGMRQRLGLAQAIMENPKILILDEPFNGLDKDGVKEMREYLLSYKEQGKTILICSHSAEDISVLCDTVHEMDKGVISEIKG</sequence>
<dbReference type="InterPro" id="IPR017871">
    <property type="entry name" value="ABC_transporter-like_CS"/>
</dbReference>
<dbReference type="Proteomes" id="UP001208131">
    <property type="component" value="Unassembled WGS sequence"/>
</dbReference>
<dbReference type="InterPro" id="IPR003439">
    <property type="entry name" value="ABC_transporter-like_ATP-bd"/>
</dbReference>
<dbReference type="GO" id="GO:0016887">
    <property type="term" value="F:ATP hydrolysis activity"/>
    <property type="evidence" value="ECO:0007669"/>
    <property type="project" value="InterPro"/>
</dbReference>
<reference evidence="5 6" key="1">
    <citation type="journal article" date="2021" name="ISME Commun">
        <title>Automated analysis of genomic sequences facilitates high-throughput and comprehensive description of bacteria.</title>
        <authorList>
            <person name="Hitch T.C.A."/>
        </authorList>
    </citation>
    <scope>NUCLEOTIDE SEQUENCE [LARGE SCALE GENOMIC DNA]</scope>
    <source>
        <strain evidence="5 6">Sanger_31</strain>
    </source>
</reference>
<evidence type="ECO:0000313" key="6">
    <source>
        <dbReference type="Proteomes" id="UP001208131"/>
    </source>
</evidence>
<dbReference type="InterPro" id="IPR003593">
    <property type="entry name" value="AAA+_ATPase"/>
</dbReference>
<dbReference type="PANTHER" id="PTHR42939:SF1">
    <property type="entry name" value="ABC TRANSPORTER ATP-BINDING PROTEIN ALBC-RELATED"/>
    <property type="match status" value="1"/>
</dbReference>
<dbReference type="InterPro" id="IPR027417">
    <property type="entry name" value="P-loop_NTPase"/>
</dbReference>
<organism evidence="5 6">
    <name type="scientific">Hominimerdicola aceti</name>
    <dbReference type="NCBI Taxonomy" id="2981726"/>
    <lineage>
        <taxon>Bacteria</taxon>
        <taxon>Bacillati</taxon>
        <taxon>Bacillota</taxon>
        <taxon>Clostridia</taxon>
        <taxon>Eubacteriales</taxon>
        <taxon>Oscillospiraceae</taxon>
        <taxon>Hominimerdicola</taxon>
    </lineage>
</organism>
<dbReference type="AlphaFoldDB" id="A0AAE3IJS1"/>
<gene>
    <name evidence="5" type="ORF">OCV57_11375</name>
</gene>
<dbReference type="SUPFAM" id="SSF52540">
    <property type="entry name" value="P-loop containing nucleoside triphosphate hydrolases"/>
    <property type="match status" value="1"/>
</dbReference>
<keyword evidence="1" id="KW-0813">Transport</keyword>
<comment type="caution">
    <text evidence="5">The sequence shown here is derived from an EMBL/GenBank/DDBJ whole genome shotgun (WGS) entry which is preliminary data.</text>
</comment>
<dbReference type="Pfam" id="PF00005">
    <property type="entry name" value="ABC_tran"/>
    <property type="match status" value="1"/>
</dbReference>
<dbReference type="GO" id="GO:0005524">
    <property type="term" value="F:ATP binding"/>
    <property type="evidence" value="ECO:0007669"/>
    <property type="project" value="UniProtKB-KW"/>
</dbReference>
<dbReference type="Gene3D" id="3.40.50.300">
    <property type="entry name" value="P-loop containing nucleotide triphosphate hydrolases"/>
    <property type="match status" value="1"/>
</dbReference>
<keyword evidence="2" id="KW-0547">Nucleotide-binding</keyword>
<keyword evidence="3 5" id="KW-0067">ATP-binding</keyword>
<dbReference type="InterPro" id="IPR051782">
    <property type="entry name" value="ABC_Transporter_VariousFunc"/>
</dbReference>
<evidence type="ECO:0000256" key="3">
    <source>
        <dbReference type="ARBA" id="ARBA00022840"/>
    </source>
</evidence>
<proteinExistence type="predicted"/>
<dbReference type="RefSeq" id="WP_038671203.1">
    <property type="nucleotide sequence ID" value="NZ_JAOQJZ010000013.1"/>
</dbReference>